<dbReference type="Proteomes" id="UP000694381">
    <property type="component" value="Unassembled WGS sequence"/>
</dbReference>
<dbReference type="PANTHER" id="PTHR47109">
    <property type="entry name" value="NUCLEOREDOXIN-LIKE PROTEIN 1"/>
    <property type="match status" value="1"/>
</dbReference>
<dbReference type="InterPro" id="IPR029520">
    <property type="entry name" value="RdCVF"/>
</dbReference>
<dbReference type="OrthoDB" id="189920at2759"/>
<dbReference type="GeneID" id="108490676"/>
<organism evidence="1 2">
    <name type="scientific">Nannospalax galili</name>
    <name type="common">Northern Israeli blind subterranean mole rat</name>
    <name type="synonym">Spalax galili</name>
    <dbReference type="NCBI Taxonomy" id="1026970"/>
    <lineage>
        <taxon>Eukaryota</taxon>
        <taxon>Metazoa</taxon>
        <taxon>Chordata</taxon>
        <taxon>Craniata</taxon>
        <taxon>Vertebrata</taxon>
        <taxon>Euteleostomi</taxon>
        <taxon>Mammalia</taxon>
        <taxon>Eutheria</taxon>
        <taxon>Euarchontoglires</taxon>
        <taxon>Glires</taxon>
        <taxon>Rodentia</taxon>
        <taxon>Myomorpha</taxon>
        <taxon>Muroidea</taxon>
        <taxon>Spalacidae</taxon>
        <taxon>Spalacinae</taxon>
        <taxon>Nannospalax</taxon>
    </lineage>
</organism>
<evidence type="ECO:0000313" key="1">
    <source>
        <dbReference type="Ensembl" id="ENSNGAP00000009504.1"/>
    </source>
</evidence>
<dbReference type="Ensembl" id="ENSNGAT00000015017.1">
    <property type="protein sequence ID" value="ENSNGAP00000009504.1"/>
    <property type="gene ID" value="ENSNGAG00000012171.1"/>
</dbReference>
<dbReference type="GO" id="GO:0005739">
    <property type="term" value="C:mitochondrion"/>
    <property type="evidence" value="ECO:0007669"/>
    <property type="project" value="TreeGrafter"/>
</dbReference>
<evidence type="ECO:0000313" key="2">
    <source>
        <dbReference type="Proteomes" id="UP000694381"/>
    </source>
</evidence>
<sequence>MVSLFSGRVLIRNNSKQDKLETEAKLSHRLENWLVLLFFGPRCQASAPTLKDFFLQLTDQFYVLRAVQLALICVSQDPTEEQQDLFLRDKPD</sequence>
<proteinExistence type="predicted"/>
<keyword evidence="2" id="KW-1185">Reference proteome</keyword>
<reference evidence="1" key="2">
    <citation type="submission" date="2025-09" db="UniProtKB">
        <authorList>
            <consortium name="Ensembl"/>
        </authorList>
    </citation>
    <scope>IDENTIFICATION</scope>
</reference>
<dbReference type="KEGG" id="ngi:108490676"/>
<dbReference type="PANTHER" id="PTHR47109:SF1">
    <property type="entry name" value="NUCLEOREDOXIN-LIKE PROTEIN 1"/>
    <property type="match status" value="1"/>
</dbReference>
<dbReference type="GeneTree" id="ENSGT00940000161246"/>
<dbReference type="OMA" id="GWGGEMP"/>
<name>A0A8C6QWV9_NANGA</name>
<accession>A0A8C6QWV9</accession>
<protein>
    <submittedName>
        <fullName evidence="1">Nucleoredoxin like 1</fullName>
    </submittedName>
</protein>
<dbReference type="RefSeq" id="XP_017652883.1">
    <property type="nucleotide sequence ID" value="XM_017797394.1"/>
</dbReference>
<reference evidence="1" key="1">
    <citation type="submission" date="2025-08" db="UniProtKB">
        <authorList>
            <consortium name="Ensembl"/>
        </authorList>
    </citation>
    <scope>IDENTIFICATION</scope>
</reference>
<dbReference type="GO" id="GO:0045494">
    <property type="term" value="P:photoreceptor cell maintenance"/>
    <property type="evidence" value="ECO:0007669"/>
    <property type="project" value="InterPro"/>
</dbReference>
<dbReference type="AlphaFoldDB" id="A0A8C6QWV9"/>
<gene>
    <name evidence="1" type="primary">LOC108490676</name>
</gene>